<dbReference type="KEGG" id="csq:CSCA_0461"/>
<sequence>MIIKVNKDICTQDHSCLAVKICPVYALKQTGFGSPNVLEERCVKCGKCVYYCPMGALEFEDEE</sequence>
<evidence type="ECO:0000256" key="3">
    <source>
        <dbReference type="ARBA" id="ARBA00023014"/>
    </source>
</evidence>
<dbReference type="InterPro" id="IPR017900">
    <property type="entry name" value="4Fe4S_Fe_S_CS"/>
</dbReference>
<protein>
    <submittedName>
        <fullName evidence="5">4Fe-4S ferredoxin iron-sulfur binding domain protein</fullName>
    </submittedName>
</protein>
<name>A0A0E3GPX6_CLOSL</name>
<dbReference type="Pfam" id="PF00037">
    <property type="entry name" value="Fer4"/>
    <property type="match status" value="1"/>
</dbReference>
<dbReference type="PROSITE" id="PS51379">
    <property type="entry name" value="4FE4S_FER_2"/>
    <property type="match status" value="1"/>
</dbReference>
<dbReference type="EMBL" id="CP009933">
    <property type="protein sequence ID" value="AKA67586.1"/>
    <property type="molecule type" value="Genomic_DNA"/>
</dbReference>
<keyword evidence="2" id="KW-0408">Iron</keyword>
<dbReference type="RefSeq" id="WP_029160658.1">
    <property type="nucleotide sequence ID" value="NZ_CP009933.1"/>
</dbReference>
<reference evidence="5 6" key="1">
    <citation type="journal article" date="2015" name="J. Biotechnol.">
        <title>Complete genome sequence of a malodorant-producing acetogen, Clostridium scatologenes ATCC 25775(T).</title>
        <authorList>
            <person name="Zhu Z."/>
            <person name="Guo T."/>
            <person name="Zheng H."/>
            <person name="Song T."/>
            <person name="Ouyang P."/>
            <person name="Xie J."/>
        </authorList>
    </citation>
    <scope>NUCLEOTIDE SEQUENCE [LARGE SCALE GENOMIC DNA]</scope>
    <source>
        <strain evidence="5 6">ATCC 25775</strain>
    </source>
</reference>
<dbReference type="Proteomes" id="UP000033115">
    <property type="component" value="Chromosome"/>
</dbReference>
<dbReference type="InterPro" id="IPR017896">
    <property type="entry name" value="4Fe4S_Fe-S-bd"/>
</dbReference>
<dbReference type="GO" id="GO:0046872">
    <property type="term" value="F:metal ion binding"/>
    <property type="evidence" value="ECO:0007669"/>
    <property type="project" value="UniProtKB-KW"/>
</dbReference>
<dbReference type="STRING" id="1548.CSCA_0461"/>
<evidence type="ECO:0000259" key="4">
    <source>
        <dbReference type="PROSITE" id="PS51379"/>
    </source>
</evidence>
<evidence type="ECO:0000313" key="5">
    <source>
        <dbReference type="EMBL" id="AKA67586.1"/>
    </source>
</evidence>
<dbReference type="Gene3D" id="3.30.70.20">
    <property type="match status" value="1"/>
</dbReference>
<proteinExistence type="predicted"/>
<dbReference type="HOGENOM" id="CLU_139698_10_1_9"/>
<gene>
    <name evidence="5" type="ORF">CSCA_0461</name>
</gene>
<dbReference type="AlphaFoldDB" id="A0A0E3GPX6"/>
<evidence type="ECO:0000313" key="6">
    <source>
        <dbReference type="Proteomes" id="UP000033115"/>
    </source>
</evidence>
<dbReference type="PROSITE" id="PS00198">
    <property type="entry name" value="4FE4S_FER_1"/>
    <property type="match status" value="1"/>
</dbReference>
<organism evidence="5 6">
    <name type="scientific">Clostridium scatologenes</name>
    <dbReference type="NCBI Taxonomy" id="1548"/>
    <lineage>
        <taxon>Bacteria</taxon>
        <taxon>Bacillati</taxon>
        <taxon>Bacillota</taxon>
        <taxon>Clostridia</taxon>
        <taxon>Eubacteriales</taxon>
        <taxon>Clostridiaceae</taxon>
        <taxon>Clostridium</taxon>
    </lineage>
</organism>
<keyword evidence="6" id="KW-1185">Reference proteome</keyword>
<accession>A0A0E3GPX6</accession>
<evidence type="ECO:0000256" key="1">
    <source>
        <dbReference type="ARBA" id="ARBA00022723"/>
    </source>
</evidence>
<keyword evidence="3" id="KW-0411">Iron-sulfur</keyword>
<keyword evidence="1" id="KW-0479">Metal-binding</keyword>
<dbReference type="GO" id="GO:0051536">
    <property type="term" value="F:iron-sulfur cluster binding"/>
    <property type="evidence" value="ECO:0007669"/>
    <property type="project" value="UniProtKB-KW"/>
</dbReference>
<evidence type="ECO:0000256" key="2">
    <source>
        <dbReference type="ARBA" id="ARBA00023004"/>
    </source>
</evidence>
<feature type="domain" description="4Fe-4S ferredoxin-type" evidence="4">
    <location>
        <begin position="33"/>
        <end position="62"/>
    </location>
</feature>
<dbReference type="SUPFAM" id="SSF54862">
    <property type="entry name" value="4Fe-4S ferredoxins"/>
    <property type="match status" value="1"/>
</dbReference>